<evidence type="ECO:0000313" key="1">
    <source>
        <dbReference type="EMBL" id="WAJ70133.1"/>
    </source>
</evidence>
<reference evidence="1" key="1">
    <citation type="submission" date="2022-10" db="EMBL/GenBank/DDBJ databases">
        <title>Catenovulum adriacola sp. nov. isolated in the Harbour of Susak.</title>
        <authorList>
            <person name="Schoch T."/>
            <person name="Reich S.J."/>
            <person name="Stoeferle S."/>
            <person name="Flaiz M."/>
            <person name="Kazda M."/>
            <person name="Riedel C.U."/>
            <person name="Duerre P."/>
        </authorList>
    </citation>
    <scope>NUCLEOTIDE SEQUENCE</scope>
    <source>
        <strain evidence="1">TS8</strain>
    </source>
</reference>
<dbReference type="InterPro" id="IPR021284">
    <property type="entry name" value="DUF2750"/>
</dbReference>
<keyword evidence="2" id="KW-1185">Reference proteome</keyword>
<dbReference type="RefSeq" id="WP_268074436.1">
    <property type="nucleotide sequence ID" value="NZ_CP109965.1"/>
</dbReference>
<dbReference type="Pfam" id="PF11042">
    <property type="entry name" value="DUF2750"/>
    <property type="match status" value="1"/>
</dbReference>
<organism evidence="1 2">
    <name type="scientific">Catenovulum adriaticum</name>
    <dbReference type="NCBI Taxonomy" id="2984846"/>
    <lineage>
        <taxon>Bacteria</taxon>
        <taxon>Pseudomonadati</taxon>
        <taxon>Pseudomonadota</taxon>
        <taxon>Gammaproteobacteria</taxon>
        <taxon>Alteromonadales</taxon>
        <taxon>Alteromonadaceae</taxon>
        <taxon>Catenovulum</taxon>
    </lineage>
</organism>
<gene>
    <name evidence="1" type="ORF">OLW01_13470</name>
</gene>
<evidence type="ECO:0000313" key="2">
    <source>
        <dbReference type="Proteomes" id="UP001163726"/>
    </source>
</evidence>
<accession>A0ABY7ALN6</accession>
<dbReference type="EMBL" id="CP109965">
    <property type="protein sequence ID" value="WAJ70133.1"/>
    <property type="molecule type" value="Genomic_DNA"/>
</dbReference>
<dbReference type="Proteomes" id="UP001163726">
    <property type="component" value="Chromosome"/>
</dbReference>
<sequence>MKDNQQASTEFAESIRDNQQMWALTAGNDEDWVVVDSQFNPEDEVFLVWSSQEAAQAACTDEWDIYTPSAIPVQEYLDFWVEELGAEGVLLGLNWQDEQENTEIKMIDLAKALLDTGVYKDQ</sequence>
<name>A0ABY7ALN6_9ALTE</name>
<proteinExistence type="predicted"/>
<protein>
    <submittedName>
        <fullName evidence="1">DUF2750 domain-containing protein</fullName>
    </submittedName>
</protein>